<keyword evidence="3" id="KW-1185">Reference proteome</keyword>
<protein>
    <submittedName>
        <fullName evidence="2">Uncharacterized protein</fullName>
    </submittedName>
</protein>
<feature type="transmembrane region" description="Helical" evidence="1">
    <location>
        <begin position="532"/>
        <end position="550"/>
    </location>
</feature>
<name>A0AAD6S0H2_9AGAR</name>
<keyword evidence="1" id="KW-0812">Transmembrane</keyword>
<gene>
    <name evidence="2" type="ORF">C8F04DRAFT_1325504</name>
</gene>
<dbReference type="EMBL" id="JARJCM010000324">
    <property type="protein sequence ID" value="KAJ7018763.1"/>
    <property type="molecule type" value="Genomic_DNA"/>
</dbReference>
<comment type="caution">
    <text evidence="2">The sequence shown here is derived from an EMBL/GenBank/DDBJ whole genome shotgun (WGS) entry which is preliminary data.</text>
</comment>
<feature type="transmembrane region" description="Helical" evidence="1">
    <location>
        <begin position="483"/>
        <end position="511"/>
    </location>
</feature>
<feature type="transmembrane region" description="Helical" evidence="1">
    <location>
        <begin position="148"/>
        <end position="171"/>
    </location>
</feature>
<proteinExistence type="predicted"/>
<accession>A0AAD6S0H2</accession>
<feature type="transmembrane region" description="Helical" evidence="1">
    <location>
        <begin position="238"/>
        <end position="258"/>
    </location>
</feature>
<evidence type="ECO:0000256" key="1">
    <source>
        <dbReference type="SAM" id="Phobius"/>
    </source>
</evidence>
<dbReference type="Proteomes" id="UP001218188">
    <property type="component" value="Unassembled WGS sequence"/>
</dbReference>
<keyword evidence="1" id="KW-1133">Transmembrane helix</keyword>
<organism evidence="2 3">
    <name type="scientific">Mycena alexandri</name>
    <dbReference type="NCBI Taxonomy" id="1745969"/>
    <lineage>
        <taxon>Eukaryota</taxon>
        <taxon>Fungi</taxon>
        <taxon>Dikarya</taxon>
        <taxon>Basidiomycota</taxon>
        <taxon>Agaricomycotina</taxon>
        <taxon>Agaricomycetes</taxon>
        <taxon>Agaricomycetidae</taxon>
        <taxon>Agaricales</taxon>
        <taxon>Marasmiineae</taxon>
        <taxon>Mycenaceae</taxon>
        <taxon>Mycena</taxon>
    </lineage>
</organism>
<dbReference type="AlphaFoldDB" id="A0AAD6S0H2"/>
<reference evidence="2" key="1">
    <citation type="submission" date="2023-03" db="EMBL/GenBank/DDBJ databases">
        <title>Massive genome expansion in bonnet fungi (Mycena s.s.) driven by repeated elements and novel gene families across ecological guilds.</title>
        <authorList>
            <consortium name="Lawrence Berkeley National Laboratory"/>
            <person name="Harder C.B."/>
            <person name="Miyauchi S."/>
            <person name="Viragh M."/>
            <person name="Kuo A."/>
            <person name="Thoen E."/>
            <person name="Andreopoulos B."/>
            <person name="Lu D."/>
            <person name="Skrede I."/>
            <person name="Drula E."/>
            <person name="Henrissat B."/>
            <person name="Morin E."/>
            <person name="Kohler A."/>
            <person name="Barry K."/>
            <person name="LaButti K."/>
            <person name="Morin E."/>
            <person name="Salamov A."/>
            <person name="Lipzen A."/>
            <person name="Mereny Z."/>
            <person name="Hegedus B."/>
            <person name="Baldrian P."/>
            <person name="Stursova M."/>
            <person name="Weitz H."/>
            <person name="Taylor A."/>
            <person name="Grigoriev I.V."/>
            <person name="Nagy L.G."/>
            <person name="Martin F."/>
            <person name="Kauserud H."/>
        </authorList>
    </citation>
    <scope>NUCLEOTIDE SEQUENCE</scope>
    <source>
        <strain evidence="2">CBHHK200</strain>
    </source>
</reference>
<feature type="transmembrane region" description="Helical" evidence="1">
    <location>
        <begin position="278"/>
        <end position="295"/>
    </location>
</feature>
<feature type="transmembrane region" description="Helical" evidence="1">
    <location>
        <begin position="446"/>
        <end position="471"/>
    </location>
</feature>
<feature type="transmembrane region" description="Helical" evidence="1">
    <location>
        <begin position="590"/>
        <end position="615"/>
    </location>
</feature>
<keyword evidence="1" id="KW-0472">Membrane</keyword>
<evidence type="ECO:0000313" key="2">
    <source>
        <dbReference type="EMBL" id="KAJ7018763.1"/>
    </source>
</evidence>
<sequence>MPSSLNPNPADLPEVAGQLPFAVIRKLNGKFKRLNDHTFTSKIPVFLFFITTLRPVEGGSPAQCFAEFISGIQNGSWGLEGAVDHMGNPARTLSAAEGYSYFNCTSFCGTGPDAFSWSDFSQQFSAWLLPWLALVSQLPFGGRDKLDNVMVVILAVGSPMLAAYSLALTLINGRWLARHFAGISYPNAIDAFHVLNGLQQAPLSVSNEDSLLKSLVVLPENDKWWEYLKELLHWEHTWNIPAATSIGWVFISYLFTVIDAFDASTRSSGNGVSDGQATGSVWLWLFPVVIGWLQLSPKCDDARLRRAIGEANRIAYVADEDSDPVLAERVSAARAFSLLNAGLIDDAAQDDALCSAPIYNYARLHSWTLCTELVVSVLRKASRQADAHLRADGRRCWRQAGETQLIHPDNRRATRGAIEKFCPDVEEGSAWVCGSSHWGSSTISRIFLASFIAATLQWGTAGAALIIHVLTPPRGLGCRSALIIIYAMTSTIIWGLLVTSSALAHYSLCVSPARNPELRRNTRRMSLLLRRSAKLLAIANSLCVVMAAVAEFSNFLNRCWCNTLIRDILQNTYDKAYVVVFFPASQSSLLLPWASGLTLGLGCTGLFVLFVNLLLNPLP</sequence>
<evidence type="ECO:0000313" key="3">
    <source>
        <dbReference type="Proteomes" id="UP001218188"/>
    </source>
</evidence>